<reference evidence="3" key="1">
    <citation type="journal article" date="2011" name="PLoS Genet.">
        <title>Genomic analysis of the necrotrophic fungal pathogens Sclerotinia sclerotiorum and Botrytis cinerea.</title>
        <authorList>
            <person name="Amselem J."/>
            <person name="Cuomo C.A."/>
            <person name="van Kan J.A."/>
            <person name="Viaud M."/>
            <person name="Benito E.P."/>
            <person name="Couloux A."/>
            <person name="Coutinho P.M."/>
            <person name="de Vries R.P."/>
            <person name="Dyer P.S."/>
            <person name="Fillinger S."/>
            <person name="Fournier E."/>
            <person name="Gout L."/>
            <person name="Hahn M."/>
            <person name="Kohn L."/>
            <person name="Lapalu N."/>
            <person name="Plummer K.M."/>
            <person name="Pradier J.M."/>
            <person name="Quevillon E."/>
            <person name="Sharon A."/>
            <person name="Simon A."/>
            <person name="ten Have A."/>
            <person name="Tudzynski B."/>
            <person name="Tudzynski P."/>
            <person name="Wincker P."/>
            <person name="Andrew M."/>
            <person name="Anthouard V."/>
            <person name="Beever R.E."/>
            <person name="Beffa R."/>
            <person name="Benoit I."/>
            <person name="Bouzid O."/>
            <person name="Brault B."/>
            <person name="Chen Z."/>
            <person name="Choquer M."/>
            <person name="Collemare J."/>
            <person name="Cotton P."/>
            <person name="Danchin E.G."/>
            <person name="Da Silva C."/>
            <person name="Gautier A."/>
            <person name="Giraud C."/>
            <person name="Giraud T."/>
            <person name="Gonzalez C."/>
            <person name="Grossetete S."/>
            <person name="Guldener U."/>
            <person name="Henrissat B."/>
            <person name="Howlett B.J."/>
            <person name="Kodira C."/>
            <person name="Kretschmer M."/>
            <person name="Lappartient A."/>
            <person name="Leroch M."/>
            <person name="Levis C."/>
            <person name="Mauceli E."/>
            <person name="Neuveglise C."/>
            <person name="Oeser B."/>
            <person name="Pearson M."/>
            <person name="Poulain J."/>
            <person name="Poussereau N."/>
            <person name="Quesneville H."/>
            <person name="Rascle C."/>
            <person name="Schumacher J."/>
            <person name="Segurens B."/>
            <person name="Sexton A."/>
            <person name="Silva E."/>
            <person name="Sirven C."/>
            <person name="Soanes D.M."/>
            <person name="Talbot N.J."/>
            <person name="Templeton M."/>
            <person name="Yandava C."/>
            <person name="Yarden O."/>
            <person name="Zeng Q."/>
            <person name="Rollins J.A."/>
            <person name="Lebrun M.H."/>
            <person name="Dickman M."/>
        </authorList>
    </citation>
    <scope>NUCLEOTIDE SEQUENCE [LARGE SCALE GENOMIC DNA]</scope>
    <source>
        <strain evidence="3">ATCC 18683 / 1980 / Ss-1</strain>
    </source>
</reference>
<dbReference type="InParanoid" id="A7EPS7"/>
<dbReference type="RefSeq" id="XP_001591880.1">
    <property type="nucleotide sequence ID" value="XM_001591830.1"/>
</dbReference>
<name>A7EPS7_SCLS1</name>
<feature type="region of interest" description="Disordered" evidence="1">
    <location>
        <begin position="22"/>
        <end position="57"/>
    </location>
</feature>
<feature type="compositionally biased region" description="Polar residues" evidence="1">
    <location>
        <begin position="47"/>
        <end position="57"/>
    </location>
</feature>
<keyword evidence="3" id="KW-1185">Reference proteome</keyword>
<dbReference type="EMBL" id="CH476629">
    <property type="protein sequence ID" value="EDO04843.1"/>
    <property type="molecule type" value="Genomic_DNA"/>
</dbReference>
<accession>A7EPS7</accession>
<evidence type="ECO:0000313" key="3">
    <source>
        <dbReference type="Proteomes" id="UP000001312"/>
    </source>
</evidence>
<dbReference type="Proteomes" id="UP000001312">
    <property type="component" value="Unassembled WGS sequence"/>
</dbReference>
<organism evidence="2 3">
    <name type="scientific">Sclerotinia sclerotiorum (strain ATCC 18683 / 1980 / Ss-1)</name>
    <name type="common">White mold</name>
    <name type="synonym">Whetzelinia sclerotiorum</name>
    <dbReference type="NCBI Taxonomy" id="665079"/>
    <lineage>
        <taxon>Eukaryota</taxon>
        <taxon>Fungi</taxon>
        <taxon>Dikarya</taxon>
        <taxon>Ascomycota</taxon>
        <taxon>Pezizomycotina</taxon>
        <taxon>Leotiomycetes</taxon>
        <taxon>Helotiales</taxon>
        <taxon>Sclerotiniaceae</taxon>
        <taxon>Sclerotinia</taxon>
    </lineage>
</organism>
<dbReference type="HOGENOM" id="CLU_2997849_0_0_1"/>
<protein>
    <submittedName>
        <fullName evidence="2">Uncharacterized protein</fullName>
    </submittedName>
</protein>
<dbReference type="GeneID" id="5487964"/>
<dbReference type="KEGG" id="ssl:SS1G_07326"/>
<gene>
    <name evidence="2" type="ORF">SS1G_07326</name>
</gene>
<proteinExistence type="predicted"/>
<evidence type="ECO:0000256" key="1">
    <source>
        <dbReference type="SAM" id="MobiDB-lite"/>
    </source>
</evidence>
<dbReference type="AlphaFoldDB" id="A7EPS7"/>
<sequence>MGENDTINKITGDIQLLALDFDTRQDGCPANNKEEESTDPEAGDGLESSSGSSTLRR</sequence>
<evidence type="ECO:0000313" key="2">
    <source>
        <dbReference type="EMBL" id="EDO04843.1"/>
    </source>
</evidence>